<keyword evidence="2" id="KW-1185">Reference proteome</keyword>
<feature type="compositionally biased region" description="Polar residues" evidence="1">
    <location>
        <begin position="298"/>
        <end position="307"/>
    </location>
</feature>
<name>A0A914VS48_9BILA</name>
<feature type="compositionally biased region" description="Low complexity" evidence="1">
    <location>
        <begin position="90"/>
        <end position="99"/>
    </location>
</feature>
<protein>
    <submittedName>
        <fullName evidence="3">Uncharacterized protein</fullName>
    </submittedName>
</protein>
<feature type="compositionally biased region" description="Low complexity" evidence="1">
    <location>
        <begin position="349"/>
        <end position="372"/>
    </location>
</feature>
<proteinExistence type="predicted"/>
<reference evidence="3" key="1">
    <citation type="submission" date="2022-11" db="UniProtKB">
        <authorList>
            <consortium name="WormBaseParasite"/>
        </authorList>
    </citation>
    <scope>IDENTIFICATION</scope>
</reference>
<feature type="region of interest" description="Disordered" evidence="1">
    <location>
        <begin position="472"/>
        <end position="492"/>
    </location>
</feature>
<dbReference type="Proteomes" id="UP000887566">
    <property type="component" value="Unplaced"/>
</dbReference>
<evidence type="ECO:0000313" key="3">
    <source>
        <dbReference type="WBParaSite" id="PSAMB.scaffold230size63538.g3734.t1"/>
    </source>
</evidence>
<organism evidence="2 3">
    <name type="scientific">Plectus sambesii</name>
    <dbReference type="NCBI Taxonomy" id="2011161"/>
    <lineage>
        <taxon>Eukaryota</taxon>
        <taxon>Metazoa</taxon>
        <taxon>Ecdysozoa</taxon>
        <taxon>Nematoda</taxon>
        <taxon>Chromadorea</taxon>
        <taxon>Plectida</taxon>
        <taxon>Plectina</taxon>
        <taxon>Plectoidea</taxon>
        <taxon>Plectidae</taxon>
        <taxon>Plectus</taxon>
    </lineage>
</organism>
<dbReference type="AlphaFoldDB" id="A0A914VS48"/>
<accession>A0A914VS48</accession>
<feature type="region of interest" description="Disordered" evidence="1">
    <location>
        <begin position="75"/>
        <end position="99"/>
    </location>
</feature>
<sequence length="538" mass="58675">MASSTDTILRSDDFCNSGIYPFVVRDIERMHQLILEDDDDDDDGVAANADEEEEFLWFLPRADESKSEFLGRAKIIGDNRRATQDKKKSPSPAKSAQPHYQSLEAAAPYASSSSTPSSSEAAAAAIVRTSKYGMRCLNMGAGHYRKMVRISTTIASSSSHRVVSSRFKAANALRNAAVAAARLPTASTNLLPPSSSVLPADNAPTQTKDPLTHDQLYAQLKELMSQRYRQFLVEAGAKVDDRLLDDIFQSPINEDEDACEANSATVCNAAVEIDSSGPPAVTSPAPHSADSAAFSPQVDASASPISTERQRRARHSNDHCRTCPGCRATAPKTSMIALAALAASNLPLSAVSSPSTKDRPASSGGSALAAPSNDNRSCACCQRTSVTRRFEWSECEAMCDDCAQPYADFIDDPVGTIVRRRCSDQCKRKLEQQSDAQRCESCHYWSSVDAVRDVIDKRRPPRPTVDNDVIRVNRRKQSMPTSDSKPKPRSETTFVPIYESDDVKELYDLTGPRLRHVCRTSPLAKKTQSLSLSFLPLS</sequence>
<feature type="region of interest" description="Disordered" evidence="1">
    <location>
        <begin position="349"/>
        <end position="376"/>
    </location>
</feature>
<evidence type="ECO:0000256" key="1">
    <source>
        <dbReference type="SAM" id="MobiDB-lite"/>
    </source>
</evidence>
<feature type="region of interest" description="Disordered" evidence="1">
    <location>
        <begin position="277"/>
        <end position="314"/>
    </location>
</feature>
<feature type="compositionally biased region" description="Basic and acidic residues" evidence="1">
    <location>
        <begin position="75"/>
        <end position="88"/>
    </location>
</feature>
<dbReference type="WBParaSite" id="PSAMB.scaffold230size63538.g3734.t1">
    <property type="protein sequence ID" value="PSAMB.scaffold230size63538.g3734.t1"/>
    <property type="gene ID" value="PSAMB.scaffold230size63538.g3734"/>
</dbReference>
<evidence type="ECO:0000313" key="2">
    <source>
        <dbReference type="Proteomes" id="UP000887566"/>
    </source>
</evidence>